<dbReference type="Proteomes" id="UP001056120">
    <property type="component" value="Linkage Group LG02"/>
</dbReference>
<evidence type="ECO:0000313" key="2">
    <source>
        <dbReference type="Proteomes" id="UP001056120"/>
    </source>
</evidence>
<organism evidence="1 2">
    <name type="scientific">Smallanthus sonchifolius</name>
    <dbReference type="NCBI Taxonomy" id="185202"/>
    <lineage>
        <taxon>Eukaryota</taxon>
        <taxon>Viridiplantae</taxon>
        <taxon>Streptophyta</taxon>
        <taxon>Embryophyta</taxon>
        <taxon>Tracheophyta</taxon>
        <taxon>Spermatophyta</taxon>
        <taxon>Magnoliopsida</taxon>
        <taxon>eudicotyledons</taxon>
        <taxon>Gunneridae</taxon>
        <taxon>Pentapetalae</taxon>
        <taxon>asterids</taxon>
        <taxon>campanulids</taxon>
        <taxon>Asterales</taxon>
        <taxon>Asteraceae</taxon>
        <taxon>Asteroideae</taxon>
        <taxon>Heliantheae alliance</taxon>
        <taxon>Millerieae</taxon>
        <taxon>Smallanthus</taxon>
    </lineage>
</organism>
<reference evidence="2" key="1">
    <citation type="journal article" date="2022" name="Mol. Ecol. Resour.">
        <title>The genomes of chicory, endive, great burdock and yacon provide insights into Asteraceae palaeo-polyploidization history and plant inulin production.</title>
        <authorList>
            <person name="Fan W."/>
            <person name="Wang S."/>
            <person name="Wang H."/>
            <person name="Wang A."/>
            <person name="Jiang F."/>
            <person name="Liu H."/>
            <person name="Zhao H."/>
            <person name="Xu D."/>
            <person name="Zhang Y."/>
        </authorList>
    </citation>
    <scope>NUCLEOTIDE SEQUENCE [LARGE SCALE GENOMIC DNA]</scope>
    <source>
        <strain evidence="2">cv. Yunnan</strain>
    </source>
</reference>
<reference evidence="1 2" key="2">
    <citation type="journal article" date="2022" name="Mol. Ecol. Resour.">
        <title>The genomes of chicory, endive, great burdock and yacon provide insights into Asteraceae paleo-polyploidization history and plant inulin production.</title>
        <authorList>
            <person name="Fan W."/>
            <person name="Wang S."/>
            <person name="Wang H."/>
            <person name="Wang A."/>
            <person name="Jiang F."/>
            <person name="Liu H."/>
            <person name="Zhao H."/>
            <person name="Xu D."/>
            <person name="Zhang Y."/>
        </authorList>
    </citation>
    <scope>NUCLEOTIDE SEQUENCE [LARGE SCALE GENOMIC DNA]</scope>
    <source>
        <strain evidence="2">cv. Yunnan</strain>
        <tissue evidence="1">Leaves</tissue>
    </source>
</reference>
<keyword evidence="2" id="KW-1185">Reference proteome</keyword>
<protein>
    <submittedName>
        <fullName evidence="1">Uncharacterized protein</fullName>
    </submittedName>
</protein>
<proteinExistence type="predicted"/>
<sequence>MRIPLGAVIGRFPFSSSSNGEQAQNQNLEMGDVIRHGRKCRDIPFLVFFIAFWIALIVNSSFGFYKGNPLRLAHGLDYKGNVCGDKNGSPNLHGLGVRYWVNPNQVFESGFKDSHSDLEDFKSICLKDCPVPSEDTLKWVCNYPEGDEIRLSMKQWVSRDYDYFSFLTPDMRKSSLQLLGPCYPVLFPSVNAGWIGNDAISPIIGKHDPYYHISGRERGHLHFAAALMTIIMAVAILSSIAIARRIVKATSVLKVASKIIGEVRALIIFPIMPYALLAIFYMIWISATLYLLSSGEVIRDRCNANCCAYDLRLKQVNCERCCGHTMHYTPHIRLAILFHLFGWYWVTQFVKAFSSTVIAGSVASHYWAHGEVLQEISFLPIFSSVKRLVRYNIGSVAIGSLIVSFVESSSRILKPLRRKLMAVDIRTHDRVGNFLSVSSHYALTFIEWIIKSVNHNAYIMIAITGESFFAASAMATELIKNNILRIGKVNVIGNVILFLGKLCVSLASALFAFLMLDTHAYKSAHNKVSSPLIPVLVCWGLGFVVATLFFAVVEVSIDTIILSYCQDSEEHRGTTQYATPLLLEPLDDHNEMESHEQ</sequence>
<accession>A0ACB9JVB2</accession>
<gene>
    <name evidence="1" type="ORF">L1987_05373</name>
</gene>
<comment type="caution">
    <text evidence="1">The sequence shown here is derived from an EMBL/GenBank/DDBJ whole genome shotgun (WGS) entry which is preliminary data.</text>
</comment>
<name>A0ACB9JVB2_9ASTR</name>
<dbReference type="EMBL" id="CM042019">
    <property type="protein sequence ID" value="KAI3823928.1"/>
    <property type="molecule type" value="Genomic_DNA"/>
</dbReference>
<evidence type="ECO:0000313" key="1">
    <source>
        <dbReference type="EMBL" id="KAI3823928.1"/>
    </source>
</evidence>